<dbReference type="GO" id="GO:0008757">
    <property type="term" value="F:S-adenosylmethionine-dependent methyltransferase activity"/>
    <property type="evidence" value="ECO:0007669"/>
    <property type="project" value="InterPro"/>
</dbReference>
<dbReference type="PANTHER" id="PTHR42912">
    <property type="entry name" value="METHYLTRANSFERASE"/>
    <property type="match status" value="1"/>
</dbReference>
<gene>
    <name evidence="2" type="ORF">HY618_01625</name>
</gene>
<feature type="domain" description="Methyltransferase type 11" evidence="1">
    <location>
        <begin position="55"/>
        <end position="148"/>
    </location>
</feature>
<dbReference type="AlphaFoldDB" id="A0A932ZVT9"/>
<keyword evidence="2" id="KW-0808">Transferase</keyword>
<dbReference type="Pfam" id="PF08241">
    <property type="entry name" value="Methyltransf_11"/>
    <property type="match status" value="1"/>
</dbReference>
<dbReference type="Gene3D" id="3.40.50.150">
    <property type="entry name" value="Vaccinia Virus protein VP39"/>
    <property type="match status" value="1"/>
</dbReference>
<comment type="caution">
    <text evidence="2">The sequence shown here is derived from an EMBL/GenBank/DDBJ whole genome shotgun (WGS) entry which is preliminary data.</text>
</comment>
<organism evidence="2 3">
    <name type="scientific">Tectimicrobiota bacterium</name>
    <dbReference type="NCBI Taxonomy" id="2528274"/>
    <lineage>
        <taxon>Bacteria</taxon>
        <taxon>Pseudomonadati</taxon>
        <taxon>Nitrospinota/Tectimicrobiota group</taxon>
        <taxon>Candidatus Tectimicrobiota</taxon>
    </lineage>
</organism>
<name>A0A932ZVT9_UNCTE</name>
<evidence type="ECO:0000313" key="2">
    <source>
        <dbReference type="EMBL" id="MBI4251132.1"/>
    </source>
</evidence>
<dbReference type="InterPro" id="IPR050508">
    <property type="entry name" value="Methyltransf_Superfamily"/>
</dbReference>
<dbReference type="InterPro" id="IPR013216">
    <property type="entry name" value="Methyltransf_11"/>
</dbReference>
<dbReference type="SUPFAM" id="SSF53335">
    <property type="entry name" value="S-adenosyl-L-methionine-dependent methyltransferases"/>
    <property type="match status" value="1"/>
</dbReference>
<protein>
    <submittedName>
        <fullName evidence="2">Class I SAM-dependent methyltransferase</fullName>
    </submittedName>
</protein>
<dbReference type="EMBL" id="JACQRX010000072">
    <property type="protein sequence ID" value="MBI4251132.1"/>
    <property type="molecule type" value="Genomic_DNA"/>
</dbReference>
<evidence type="ECO:0000259" key="1">
    <source>
        <dbReference type="Pfam" id="PF08241"/>
    </source>
</evidence>
<sequence length="220" mass="25171">MDAIHDIPGTTAKKELARKYDAFARRYDLAEAMPELLGLRKLRRRLLNLSRGKVLEVAAGTGKNLRYYPRGCRLTCIDMSPAMLALARKRAAKSRPDVFFSVMDGERLAFPDRCFDTVVDSLTLCTFPDPVGALREMVRVCRDEGRILLIEHGRSDRAWLGNWQDRRAERHAVRLGCRWNRDPLSLARQAGLRILSARRVFFGIFHEIEATPYRGRTAAR</sequence>
<dbReference type="GO" id="GO:0032259">
    <property type="term" value="P:methylation"/>
    <property type="evidence" value="ECO:0007669"/>
    <property type="project" value="UniProtKB-KW"/>
</dbReference>
<evidence type="ECO:0000313" key="3">
    <source>
        <dbReference type="Proteomes" id="UP000752292"/>
    </source>
</evidence>
<dbReference type="InterPro" id="IPR029063">
    <property type="entry name" value="SAM-dependent_MTases_sf"/>
</dbReference>
<accession>A0A932ZVT9</accession>
<dbReference type="PANTHER" id="PTHR42912:SF80">
    <property type="entry name" value="METHYLTRANSFERASE DOMAIN-CONTAINING PROTEIN"/>
    <property type="match status" value="1"/>
</dbReference>
<dbReference type="Proteomes" id="UP000752292">
    <property type="component" value="Unassembled WGS sequence"/>
</dbReference>
<proteinExistence type="predicted"/>
<keyword evidence="2" id="KW-0489">Methyltransferase</keyword>
<reference evidence="2" key="1">
    <citation type="submission" date="2020-07" db="EMBL/GenBank/DDBJ databases">
        <title>Huge and variable diversity of episymbiotic CPR bacteria and DPANN archaea in groundwater ecosystems.</title>
        <authorList>
            <person name="He C.Y."/>
            <person name="Keren R."/>
            <person name="Whittaker M."/>
            <person name="Farag I.F."/>
            <person name="Doudna J."/>
            <person name="Cate J.H.D."/>
            <person name="Banfield J.F."/>
        </authorList>
    </citation>
    <scope>NUCLEOTIDE SEQUENCE</scope>
    <source>
        <strain evidence="2">NC_groundwater_1370_Ag_S-0.2um_69_93</strain>
    </source>
</reference>
<dbReference type="CDD" id="cd02440">
    <property type="entry name" value="AdoMet_MTases"/>
    <property type="match status" value="1"/>
</dbReference>